<feature type="non-terminal residue" evidence="2">
    <location>
        <position position="148"/>
    </location>
</feature>
<evidence type="ECO:0000313" key="2">
    <source>
        <dbReference type="EMBL" id="JAP95312.1"/>
    </source>
</evidence>
<reference evidence="2" key="1">
    <citation type="submission" date="2015-07" db="EMBL/GenBank/DDBJ databases">
        <title>Adaptation to a free-living lifestyle via gene acquisitions in the diplomonad Trepomonas sp. PC1.</title>
        <authorList>
            <person name="Xu F."/>
            <person name="Jerlstrom-Hultqvist J."/>
            <person name="Kolisko M."/>
            <person name="Simpson A.G.B."/>
            <person name="Roger A.J."/>
            <person name="Svard S.G."/>
            <person name="Andersson J.O."/>
        </authorList>
    </citation>
    <scope>NUCLEOTIDE SEQUENCE</scope>
    <source>
        <strain evidence="2">PC1</strain>
    </source>
</reference>
<dbReference type="AlphaFoldDB" id="A0A146KF10"/>
<protein>
    <submittedName>
        <fullName evidence="2">Transmembrane domain-containing protein</fullName>
    </submittedName>
</protein>
<name>A0A146KF10_9EUKA</name>
<keyword evidence="1" id="KW-0472">Membrane</keyword>
<proteinExistence type="predicted"/>
<feature type="non-terminal residue" evidence="2">
    <location>
        <position position="1"/>
    </location>
</feature>
<evidence type="ECO:0000256" key="1">
    <source>
        <dbReference type="SAM" id="Phobius"/>
    </source>
</evidence>
<keyword evidence="1 2" id="KW-0812">Transmembrane</keyword>
<accession>A0A146KF10</accession>
<feature type="transmembrane region" description="Helical" evidence="1">
    <location>
        <begin position="55"/>
        <end position="77"/>
    </location>
</feature>
<gene>
    <name evidence="2" type="ORF">TPC1_11743</name>
</gene>
<sequence>IHSVVPLEEVSEEASDWAWVITITVLLAVWLIHWSWGILLISWGIWHWLGILVDVWLNIWLDVWVCLWVAIWLIWLLEDWGEESSPEIPTALWIPAIVLVWLVLALYHWLGEWISISIWLGVDFWLNISNWGLDLFRHFGCQILPGYG</sequence>
<feature type="transmembrane region" description="Helical" evidence="1">
    <location>
        <begin position="92"/>
        <end position="110"/>
    </location>
</feature>
<dbReference type="EMBL" id="GDID01001294">
    <property type="protein sequence ID" value="JAP95312.1"/>
    <property type="molecule type" value="Transcribed_RNA"/>
</dbReference>
<keyword evidence="1" id="KW-1133">Transmembrane helix</keyword>
<organism evidence="2">
    <name type="scientific">Trepomonas sp. PC1</name>
    <dbReference type="NCBI Taxonomy" id="1076344"/>
    <lineage>
        <taxon>Eukaryota</taxon>
        <taxon>Metamonada</taxon>
        <taxon>Diplomonadida</taxon>
        <taxon>Hexamitidae</taxon>
        <taxon>Hexamitinae</taxon>
        <taxon>Trepomonas</taxon>
    </lineage>
</organism>
<feature type="transmembrane region" description="Helical" evidence="1">
    <location>
        <begin position="17"/>
        <end position="43"/>
    </location>
</feature>